<feature type="region of interest" description="Disordered" evidence="1">
    <location>
        <begin position="1"/>
        <end position="83"/>
    </location>
</feature>
<dbReference type="KEGG" id="mbe:MBM_04856"/>
<dbReference type="Proteomes" id="UP000006753">
    <property type="component" value="Unassembled WGS sequence"/>
</dbReference>
<dbReference type="InParanoid" id="K1XWZ4"/>
<evidence type="ECO:0000256" key="1">
    <source>
        <dbReference type="SAM" id="MobiDB-lite"/>
    </source>
</evidence>
<proteinExistence type="predicted"/>
<dbReference type="HOGENOM" id="CLU_1245617_0_0_1"/>
<organism evidence="3 4">
    <name type="scientific">Marssonina brunnea f. sp. multigermtubi (strain MB_m1)</name>
    <name type="common">Marssonina leaf spot fungus</name>
    <dbReference type="NCBI Taxonomy" id="1072389"/>
    <lineage>
        <taxon>Eukaryota</taxon>
        <taxon>Fungi</taxon>
        <taxon>Dikarya</taxon>
        <taxon>Ascomycota</taxon>
        <taxon>Pezizomycotina</taxon>
        <taxon>Leotiomycetes</taxon>
        <taxon>Helotiales</taxon>
        <taxon>Drepanopezizaceae</taxon>
        <taxon>Drepanopeziza</taxon>
    </lineage>
</organism>
<name>K1XWZ4_MARBU</name>
<evidence type="ECO:0000313" key="4">
    <source>
        <dbReference type="Proteomes" id="UP000006753"/>
    </source>
</evidence>
<evidence type="ECO:0000313" key="3">
    <source>
        <dbReference type="EMBL" id="EKD17279.1"/>
    </source>
</evidence>
<keyword evidence="2" id="KW-1133">Transmembrane helix</keyword>
<protein>
    <submittedName>
        <fullName evidence="3">Uncharacterized protein</fullName>
    </submittedName>
</protein>
<evidence type="ECO:0000256" key="2">
    <source>
        <dbReference type="SAM" id="Phobius"/>
    </source>
</evidence>
<keyword evidence="2" id="KW-0472">Membrane</keyword>
<sequence length="222" mass="25431">MPRNCNRYTKEQEKKHPYLPRGNKVNHTSEDRKRWVSSIFPSSPLSGARFSPPKPNSEPNPTTDSRKQRFSPPPKPKPEPDFTMASNSQEVAIAKGMLAATQDEDNMRLAQQLFNENLIFESQRLKEKLIFERNNTKETYAEVSRIVKEDIMAASKAFTDNIYLFMIFGTICLIILFLTFLVICPVLLARYLQTHDVEAPRNTPFWSGFWTGAWPLAGCDKG</sequence>
<keyword evidence="2" id="KW-0812">Transmembrane</keyword>
<accession>K1XWZ4</accession>
<keyword evidence="4" id="KW-1185">Reference proteome</keyword>
<reference evidence="3 4" key="1">
    <citation type="journal article" date="2012" name="BMC Genomics">
        <title>Sequencing the genome of Marssonina brunnea reveals fungus-poplar co-evolution.</title>
        <authorList>
            <person name="Zhu S."/>
            <person name="Cao Y.-Z."/>
            <person name="Jiang C."/>
            <person name="Tan B.-Y."/>
            <person name="Wang Z."/>
            <person name="Feng S."/>
            <person name="Zhang L."/>
            <person name="Su X.-H."/>
            <person name="Brejova B."/>
            <person name="Vinar T."/>
            <person name="Xu M."/>
            <person name="Wang M.-X."/>
            <person name="Zhang S.-G."/>
            <person name="Huang M.-R."/>
            <person name="Wu R."/>
            <person name="Zhou Y."/>
        </authorList>
    </citation>
    <scope>NUCLEOTIDE SEQUENCE [LARGE SCALE GENOMIC DNA]</scope>
    <source>
        <strain evidence="3 4">MB_m1</strain>
    </source>
</reference>
<dbReference type="EMBL" id="JH921437">
    <property type="protein sequence ID" value="EKD17279.1"/>
    <property type="molecule type" value="Genomic_DNA"/>
</dbReference>
<feature type="transmembrane region" description="Helical" evidence="2">
    <location>
        <begin position="162"/>
        <end position="188"/>
    </location>
</feature>
<dbReference type="OrthoDB" id="10541777at2759"/>
<dbReference type="AlphaFoldDB" id="K1XWZ4"/>
<gene>
    <name evidence="3" type="ORF">MBM_04856</name>
</gene>